<organism evidence="2 3">
    <name type="scientific">Prorocentrum cordatum</name>
    <dbReference type="NCBI Taxonomy" id="2364126"/>
    <lineage>
        <taxon>Eukaryota</taxon>
        <taxon>Sar</taxon>
        <taxon>Alveolata</taxon>
        <taxon>Dinophyceae</taxon>
        <taxon>Prorocentrales</taxon>
        <taxon>Prorocentraceae</taxon>
        <taxon>Prorocentrum</taxon>
    </lineage>
</organism>
<evidence type="ECO:0000313" key="3">
    <source>
        <dbReference type="Proteomes" id="UP001189429"/>
    </source>
</evidence>
<sequence length="556" mass="60894">MSLRMDIYEDNPSLPGFVWCTAYNLARCRWRQRLGRTTEAYCLAECWAFVDHLEDDSPVFLTFDRYYHVSRVAHAHVEQVRFESLQLVIGADQECRSSLSLFMQHCDRLFEVEGDAPLVDCGLHRYLITWDAQGRGLRRASTQGNGKPEDTVVTLQKIPPKIERGRDGAEGPKPPKPKKPKKPKPLPGGGEAGPVDAAGDGAAVGGDEVPGMSDDELSRALELAMDLTWEQEVQGGDADDDDGADETVAQAAQLDWAGKDEEAARKNELGKIFKAIDATDDAASPSGPSGPAVDPAAIDELIEAGLHGEETEVEATLQHVTLGGVGDPDPPPDIPDTTQEPKPMNIDGPSFVDLDTDAKTVLVCWRDSFHLGMDLTSEVASEGVRCMELGQDEQDEACMSLIAYNDPHTGDHTDFVQWVRDEKWEGRIASLDDQNRVITVVGANVRKQDFTGRAVVHPGIGIKMQRAKKAPGVYLSKEREVMPAKWVRLRDMWRTAQTMQAVSVSTGPADNTATVLQCARAVRVHRGRRQAFTLRSASPCIARRLRSSGARISAHG</sequence>
<evidence type="ECO:0000313" key="2">
    <source>
        <dbReference type="EMBL" id="CAK0895959.1"/>
    </source>
</evidence>
<dbReference type="EMBL" id="CAUYUJ010020116">
    <property type="protein sequence ID" value="CAK0895959.1"/>
    <property type="molecule type" value="Genomic_DNA"/>
</dbReference>
<feature type="compositionally biased region" description="Low complexity" evidence="1">
    <location>
        <begin position="193"/>
        <end position="211"/>
    </location>
</feature>
<comment type="caution">
    <text evidence="2">The sequence shown here is derived from an EMBL/GenBank/DDBJ whole genome shotgun (WGS) entry which is preliminary data.</text>
</comment>
<evidence type="ECO:0000256" key="1">
    <source>
        <dbReference type="SAM" id="MobiDB-lite"/>
    </source>
</evidence>
<protein>
    <submittedName>
        <fullName evidence="2">Uncharacterized protein</fullName>
    </submittedName>
</protein>
<name>A0ABN9X9E3_9DINO</name>
<dbReference type="Proteomes" id="UP001189429">
    <property type="component" value="Unassembled WGS sequence"/>
</dbReference>
<feature type="compositionally biased region" description="Basic and acidic residues" evidence="1">
    <location>
        <begin position="160"/>
        <end position="170"/>
    </location>
</feature>
<feature type="compositionally biased region" description="Basic residues" evidence="1">
    <location>
        <begin position="175"/>
        <end position="184"/>
    </location>
</feature>
<proteinExistence type="predicted"/>
<feature type="region of interest" description="Disordered" evidence="1">
    <location>
        <begin position="321"/>
        <end position="343"/>
    </location>
</feature>
<gene>
    <name evidence="2" type="ORF">PCOR1329_LOCUS74557</name>
</gene>
<reference evidence="2" key="1">
    <citation type="submission" date="2023-10" db="EMBL/GenBank/DDBJ databases">
        <authorList>
            <person name="Chen Y."/>
            <person name="Shah S."/>
            <person name="Dougan E. K."/>
            <person name="Thang M."/>
            <person name="Chan C."/>
        </authorList>
    </citation>
    <scope>NUCLEOTIDE SEQUENCE [LARGE SCALE GENOMIC DNA]</scope>
</reference>
<feature type="region of interest" description="Disordered" evidence="1">
    <location>
        <begin position="138"/>
        <end position="213"/>
    </location>
</feature>
<accession>A0ABN9X9E3</accession>
<keyword evidence="3" id="KW-1185">Reference proteome</keyword>